<evidence type="ECO:0000256" key="2">
    <source>
        <dbReference type="ARBA" id="ARBA00022448"/>
    </source>
</evidence>
<reference evidence="7" key="1">
    <citation type="submission" date="2023-06" db="EMBL/GenBank/DDBJ databases">
        <authorList>
            <person name="Kurt Z."/>
        </authorList>
    </citation>
    <scope>NUCLEOTIDE SEQUENCE</scope>
</reference>
<dbReference type="PANTHER" id="PTHR42718">
    <property type="entry name" value="MAJOR FACILITATOR SUPERFAMILY MULTIDRUG TRANSPORTER MFSC"/>
    <property type="match status" value="1"/>
</dbReference>
<feature type="transmembrane region" description="Helical" evidence="6">
    <location>
        <begin position="288"/>
        <end position="309"/>
    </location>
</feature>
<feature type="transmembrane region" description="Helical" evidence="6">
    <location>
        <begin position="75"/>
        <end position="94"/>
    </location>
</feature>
<feature type="transmembrane region" description="Helical" evidence="6">
    <location>
        <begin position="229"/>
        <end position="249"/>
    </location>
</feature>
<evidence type="ECO:0000256" key="3">
    <source>
        <dbReference type="ARBA" id="ARBA00022692"/>
    </source>
</evidence>
<dbReference type="SUPFAM" id="SSF103473">
    <property type="entry name" value="MFS general substrate transporter"/>
    <property type="match status" value="1"/>
</dbReference>
<dbReference type="Pfam" id="PF07690">
    <property type="entry name" value="MFS_1"/>
    <property type="match status" value="1"/>
</dbReference>
<comment type="caution">
    <text evidence="7">The sequence shown here is derived from an EMBL/GenBank/DDBJ whole genome shotgun (WGS) entry which is preliminary data.</text>
</comment>
<dbReference type="Gene3D" id="1.20.1250.20">
    <property type="entry name" value="MFS general substrate transporter like domains"/>
    <property type="match status" value="1"/>
</dbReference>
<feature type="transmembrane region" description="Helical" evidence="6">
    <location>
        <begin position="378"/>
        <end position="405"/>
    </location>
</feature>
<comment type="subcellular location">
    <subcellularLocation>
        <location evidence="1">Membrane</location>
        <topology evidence="1">Multi-pass membrane protein</topology>
    </subcellularLocation>
</comment>
<dbReference type="EMBL" id="CAXDID020000142">
    <property type="protein sequence ID" value="CAL6039357.1"/>
    <property type="molecule type" value="Genomic_DNA"/>
</dbReference>
<feature type="transmembrane region" description="Helical" evidence="6">
    <location>
        <begin position="168"/>
        <end position="187"/>
    </location>
</feature>
<keyword evidence="5 6" id="KW-0472">Membrane</keyword>
<accession>A0AA86P6Y7</accession>
<dbReference type="InterPro" id="IPR036259">
    <property type="entry name" value="MFS_trans_sf"/>
</dbReference>
<feature type="transmembrane region" description="Helical" evidence="6">
    <location>
        <begin position="255"/>
        <end position="276"/>
    </location>
</feature>
<reference evidence="8 10" key="2">
    <citation type="submission" date="2024-07" db="EMBL/GenBank/DDBJ databases">
        <authorList>
            <person name="Akdeniz Z."/>
        </authorList>
    </citation>
    <scope>NUCLEOTIDE SEQUENCE [LARGE SCALE GENOMIC DNA]</scope>
</reference>
<feature type="transmembrane region" description="Helical" evidence="6">
    <location>
        <begin position="329"/>
        <end position="347"/>
    </location>
</feature>
<dbReference type="EMBL" id="CAXDID020000032">
    <property type="protein sequence ID" value="CAL5994626.1"/>
    <property type="molecule type" value="Genomic_DNA"/>
</dbReference>
<feature type="transmembrane region" description="Helical" evidence="6">
    <location>
        <begin position="130"/>
        <end position="156"/>
    </location>
</feature>
<evidence type="ECO:0000313" key="8">
    <source>
        <dbReference type="EMBL" id="CAL5994626.1"/>
    </source>
</evidence>
<evidence type="ECO:0000313" key="10">
    <source>
        <dbReference type="Proteomes" id="UP001642409"/>
    </source>
</evidence>
<dbReference type="GO" id="GO:0022857">
    <property type="term" value="F:transmembrane transporter activity"/>
    <property type="evidence" value="ECO:0007669"/>
    <property type="project" value="InterPro"/>
</dbReference>
<dbReference type="EMBL" id="CATOUU010000495">
    <property type="protein sequence ID" value="CAI9931624.1"/>
    <property type="molecule type" value="Genomic_DNA"/>
</dbReference>
<dbReference type="Proteomes" id="UP001642409">
    <property type="component" value="Unassembled WGS sequence"/>
</dbReference>
<keyword evidence="2" id="KW-0813">Transport</keyword>
<keyword evidence="4 6" id="KW-1133">Transmembrane helix</keyword>
<keyword evidence="3 6" id="KW-0812">Transmembrane</keyword>
<feature type="transmembrane region" description="Helical" evidence="6">
    <location>
        <begin position="417"/>
        <end position="443"/>
    </location>
</feature>
<keyword evidence="10" id="KW-1185">Reference proteome</keyword>
<feature type="transmembrane region" description="Helical" evidence="6">
    <location>
        <begin position="354"/>
        <end position="372"/>
    </location>
</feature>
<feature type="transmembrane region" description="Helical" evidence="6">
    <location>
        <begin position="463"/>
        <end position="487"/>
    </location>
</feature>
<feature type="transmembrane region" description="Helical" evidence="6">
    <location>
        <begin position="32"/>
        <end position="55"/>
    </location>
</feature>
<feature type="transmembrane region" description="Helical" evidence="6">
    <location>
        <begin position="193"/>
        <end position="217"/>
    </location>
</feature>
<evidence type="ECO:0000256" key="4">
    <source>
        <dbReference type="ARBA" id="ARBA00022989"/>
    </source>
</evidence>
<proteinExistence type="predicted"/>
<evidence type="ECO:0000256" key="5">
    <source>
        <dbReference type="ARBA" id="ARBA00023136"/>
    </source>
</evidence>
<dbReference type="InterPro" id="IPR011701">
    <property type="entry name" value="MFS"/>
</dbReference>
<dbReference type="AlphaFoldDB" id="A0AA86P6Y7"/>
<protein>
    <submittedName>
        <fullName evidence="7">Major facilitator superfamily protein</fullName>
    </submittedName>
    <submittedName>
        <fullName evidence="8">Major_facilitator superfamily protein</fullName>
    </submittedName>
</protein>
<organism evidence="7">
    <name type="scientific">Hexamita inflata</name>
    <dbReference type="NCBI Taxonomy" id="28002"/>
    <lineage>
        <taxon>Eukaryota</taxon>
        <taxon>Metamonada</taxon>
        <taxon>Diplomonadida</taxon>
        <taxon>Hexamitidae</taxon>
        <taxon>Hexamitinae</taxon>
        <taxon>Hexamita</taxon>
    </lineage>
</organism>
<evidence type="ECO:0000256" key="6">
    <source>
        <dbReference type="SAM" id="Phobius"/>
    </source>
</evidence>
<evidence type="ECO:0000256" key="1">
    <source>
        <dbReference type="ARBA" id="ARBA00004141"/>
    </source>
</evidence>
<dbReference type="PANTHER" id="PTHR42718:SF9">
    <property type="entry name" value="MAJOR FACILITATOR SUPERFAMILY MULTIDRUG TRANSPORTER MFSC"/>
    <property type="match status" value="1"/>
</dbReference>
<gene>
    <name evidence="8" type="ORF">HINF_LOCUS13635</name>
    <name evidence="7" type="ORF">HINF_LOCUS19269</name>
    <name evidence="9" type="ORF">HINF_LOCUS37816</name>
</gene>
<evidence type="ECO:0000313" key="9">
    <source>
        <dbReference type="EMBL" id="CAL6039357.1"/>
    </source>
</evidence>
<sequence>MNDVQLVTSTVNYNQVQPPTTKNRCKIQKYEAGVNSALITSLVVVPPQFIFTLLQISIDTLSVDIAKTLNVSINYVQWLSHVENLVLCSICIIASKIQLRFGIQKCYILGSLFIAISNLLMFLFCTKLQLLLLFRTISAFGFGLVIPGTGAMVNILVKREQLAKTLSIADTVIPSAYFLATIIGGVVSQYLGWQYMFLFGSVIGVIHFIFVAIKLPIPAGNKEIQFNHIGIALLFFGSASMIMSIGLITVDKIPYWVSGILFGCAIIMFVSFFIFNKNSQIKVIPIEVFNKNTIIFVISYLFICTGYMADTFYQPVLWENIFKLSPVRNGLLIGLCKVLDICLIWLYSIVIKKLTIKLTLIIATSVLILVYITQLLALHFYLSIVLIEILNIVSSGAFIQCQLACQMYNALGTPKPYILASGTLLVFVGKFSWSLGVAISTAVQQISQSLMGNKEEYLTSIKIAYISALIILCVGQFLVANVGIMSWERGKKGFSEKKLLSFSTYEELRENNQEVGQVNMEEDEYTEKLWKWQGFGVRM</sequence>
<feature type="transmembrane region" description="Helical" evidence="6">
    <location>
        <begin position="106"/>
        <end position="124"/>
    </location>
</feature>
<evidence type="ECO:0000313" key="7">
    <source>
        <dbReference type="EMBL" id="CAI9931624.1"/>
    </source>
</evidence>
<dbReference type="GO" id="GO:0016020">
    <property type="term" value="C:membrane"/>
    <property type="evidence" value="ECO:0007669"/>
    <property type="project" value="UniProtKB-SubCell"/>
</dbReference>
<name>A0AA86P6Y7_9EUKA</name>